<organism evidence="1 2">
    <name type="scientific">Syncephalis pseudoplumigaleata</name>
    <dbReference type="NCBI Taxonomy" id="1712513"/>
    <lineage>
        <taxon>Eukaryota</taxon>
        <taxon>Fungi</taxon>
        <taxon>Fungi incertae sedis</taxon>
        <taxon>Zoopagomycota</taxon>
        <taxon>Zoopagomycotina</taxon>
        <taxon>Zoopagomycetes</taxon>
        <taxon>Zoopagales</taxon>
        <taxon>Piptocephalidaceae</taxon>
        <taxon>Syncephalis</taxon>
    </lineage>
</organism>
<reference evidence="2" key="1">
    <citation type="journal article" date="2018" name="Nat. Microbiol.">
        <title>Leveraging single-cell genomics to expand the fungal tree of life.</title>
        <authorList>
            <person name="Ahrendt S.R."/>
            <person name="Quandt C.A."/>
            <person name="Ciobanu D."/>
            <person name="Clum A."/>
            <person name="Salamov A."/>
            <person name="Andreopoulos B."/>
            <person name="Cheng J.F."/>
            <person name="Woyke T."/>
            <person name="Pelin A."/>
            <person name="Henrissat B."/>
            <person name="Reynolds N.K."/>
            <person name="Benny G.L."/>
            <person name="Smith M.E."/>
            <person name="James T.Y."/>
            <person name="Grigoriev I.V."/>
        </authorList>
    </citation>
    <scope>NUCLEOTIDE SEQUENCE [LARGE SCALE GENOMIC DNA]</scope>
    <source>
        <strain evidence="2">Benny S71-1</strain>
    </source>
</reference>
<evidence type="ECO:0008006" key="3">
    <source>
        <dbReference type="Google" id="ProtNLM"/>
    </source>
</evidence>
<dbReference type="Gene3D" id="3.40.50.150">
    <property type="entry name" value="Vaccinia Virus protein VP39"/>
    <property type="match status" value="1"/>
</dbReference>
<evidence type="ECO:0000313" key="2">
    <source>
        <dbReference type="Proteomes" id="UP000278143"/>
    </source>
</evidence>
<keyword evidence="2" id="KW-1185">Reference proteome</keyword>
<gene>
    <name evidence="1" type="ORF">SYNPS1DRAFT_23112</name>
</gene>
<dbReference type="SUPFAM" id="SSF53335">
    <property type="entry name" value="S-adenosyl-L-methionine-dependent methyltransferases"/>
    <property type="match status" value="1"/>
</dbReference>
<accession>A0A4P9YZ31</accession>
<dbReference type="EMBL" id="KZ990009">
    <property type="protein sequence ID" value="RKP24842.1"/>
    <property type="molecule type" value="Genomic_DNA"/>
</dbReference>
<sequence>MYPLARFAVEARGRRLESIPSLTRSISCPGTESVFDEADGKARKTSFFRKEYWRFYGLRNPLSKYWVAARASHDRDGHRSSSCKLSSCAPVEDWASSSLSPRRSLIHSDECSVDNDAHEGVQHVKTHGNRRSMQFISVEDLFRAQVEPVKRCSSMSTLEENRDPDDHLAIIREGSPASTSDLPMEPCDIALATYGTLPPAKPISVPHLAAASIFGGPPVVTPNIEWQRAHMPVNFGALEVPATIGLESAYVANLFLHCMLGGEYMAPLKNPRTILDVSYREGVWIQLVFHETFGDLPIAEHSVDYIHQHFKTILIQNSTWERHLRNLRRVLRPGKYLELVEVDMLPTHVGPGSCRLVQMMRRLLQSRGIDPEMPRKLEPLLKHCGFQHVERLDVNVPIGEWGGPGGAMMQWLVDVVILMARRAIVDDDYWTLLDSPPDDELNHSPSSVATSMSADHYTSTYWDDNGSITANEFDALWDITRQEMAVNSSYSTLHIYLAR</sequence>
<dbReference type="OrthoDB" id="2013972at2759"/>
<dbReference type="InterPro" id="IPR029063">
    <property type="entry name" value="SAM-dependent_MTases_sf"/>
</dbReference>
<name>A0A4P9YZ31_9FUNG</name>
<proteinExistence type="predicted"/>
<dbReference type="Proteomes" id="UP000278143">
    <property type="component" value="Unassembled WGS sequence"/>
</dbReference>
<dbReference type="AlphaFoldDB" id="A0A4P9YZ31"/>
<protein>
    <recommendedName>
        <fullName evidence="3">Methyltransferase domain-containing protein</fullName>
    </recommendedName>
</protein>
<evidence type="ECO:0000313" key="1">
    <source>
        <dbReference type="EMBL" id="RKP24842.1"/>
    </source>
</evidence>